<dbReference type="InterPro" id="IPR044925">
    <property type="entry name" value="His-Me_finger_sf"/>
</dbReference>
<evidence type="ECO:0000313" key="5">
    <source>
        <dbReference type="Proteomes" id="UP001497392"/>
    </source>
</evidence>
<dbReference type="SUPFAM" id="SSF54060">
    <property type="entry name" value="His-Me finger endonucleases"/>
    <property type="match status" value="2"/>
</dbReference>
<dbReference type="Pfam" id="PF07463">
    <property type="entry name" value="NUMOD4"/>
    <property type="match status" value="1"/>
</dbReference>
<dbReference type="Gene3D" id="3.90.75.20">
    <property type="match status" value="2"/>
</dbReference>
<evidence type="ECO:0000256" key="1">
    <source>
        <dbReference type="SAM" id="MobiDB-lite"/>
    </source>
</evidence>
<reference evidence="4 5" key="1">
    <citation type="submission" date="2024-06" db="EMBL/GenBank/DDBJ databases">
        <authorList>
            <person name="Kraege A."/>
            <person name="Thomma B."/>
        </authorList>
    </citation>
    <scope>NUCLEOTIDE SEQUENCE [LARGE SCALE GENOMIC DNA]</scope>
</reference>
<dbReference type="Pfam" id="PF13392">
    <property type="entry name" value="HNH_3"/>
    <property type="match status" value="1"/>
</dbReference>
<feature type="region of interest" description="Disordered" evidence="1">
    <location>
        <begin position="308"/>
        <end position="336"/>
    </location>
</feature>
<name>A0ABP1G2X0_9CHLO</name>
<organism evidence="4 5">
    <name type="scientific">Coccomyxa viridis</name>
    <dbReference type="NCBI Taxonomy" id="1274662"/>
    <lineage>
        <taxon>Eukaryota</taxon>
        <taxon>Viridiplantae</taxon>
        <taxon>Chlorophyta</taxon>
        <taxon>core chlorophytes</taxon>
        <taxon>Trebouxiophyceae</taxon>
        <taxon>Trebouxiophyceae incertae sedis</taxon>
        <taxon>Coccomyxaceae</taxon>
        <taxon>Coccomyxa</taxon>
    </lineage>
</organism>
<dbReference type="InterPro" id="IPR010902">
    <property type="entry name" value="NUMOD4"/>
</dbReference>
<protein>
    <submittedName>
        <fullName evidence="4">G9316 protein</fullName>
    </submittedName>
</protein>
<evidence type="ECO:0000259" key="2">
    <source>
        <dbReference type="Pfam" id="PF07463"/>
    </source>
</evidence>
<dbReference type="EMBL" id="CAXHTA020000016">
    <property type="protein sequence ID" value="CAL5226467.1"/>
    <property type="molecule type" value="Genomic_DNA"/>
</dbReference>
<gene>
    <name evidence="4" type="primary">g9316</name>
    <name evidence="4" type="ORF">VP750_LOCUS8373</name>
</gene>
<feature type="domain" description="HNH nuclease" evidence="3">
    <location>
        <begin position="240"/>
        <end position="267"/>
    </location>
</feature>
<feature type="region of interest" description="Disordered" evidence="1">
    <location>
        <begin position="1"/>
        <end position="35"/>
    </location>
</feature>
<evidence type="ECO:0000313" key="4">
    <source>
        <dbReference type="EMBL" id="CAL5226467.1"/>
    </source>
</evidence>
<proteinExistence type="predicted"/>
<dbReference type="Proteomes" id="UP001497392">
    <property type="component" value="Unassembled WGS sequence"/>
</dbReference>
<comment type="caution">
    <text evidence="4">The sequence shown here is derived from an EMBL/GenBank/DDBJ whole genome shotgun (WGS) entry which is preliminary data.</text>
</comment>
<sequence>MEEWRPIPSFPKYEASDRGNIRNRKSKNPIAPQIEPDGSVYVTVRDDKYCRKPTKGLVAETWVQNPTKKEFVIILNNDKSDLRADNLQWADHAEKHAHIQAHKVICITKGKSRPIWRCDRMTGERLQMYDSVKMAAADMRGNSLHSTNDITDHLDDAYGWAWLYNDADLEGETWVPIPTEVIGKPKYLLSTMGRCKAPNGRIIEGSFDNRGYKIFRFGDISTSAHRLIGQVLLRNQFFADCVVNHIDGNKSNSVVDNLECVTQSANATHANASGLIKTKRKCPVVRVNYKGEIVDDFESYAEAHKKTGVEPGSIHGSVNSGPGRSGRSSDDRKSPSQGYVWFETRQEAQAFIDANPDYFLDFFRVLKTTVDGVVLADYKEYADAEHDTGIKGICRACTKGYKPGGFRWFRNTRSLEAFKNRSTTA</sequence>
<evidence type="ECO:0000259" key="3">
    <source>
        <dbReference type="Pfam" id="PF13392"/>
    </source>
</evidence>
<dbReference type="InterPro" id="IPR003615">
    <property type="entry name" value="HNH_nuc"/>
</dbReference>
<keyword evidence="5" id="KW-1185">Reference proteome</keyword>
<feature type="domain" description="NUMOD4" evidence="2">
    <location>
        <begin position="2"/>
        <end position="45"/>
    </location>
</feature>
<accession>A0ABP1G2X0</accession>